<dbReference type="InterPro" id="IPR010982">
    <property type="entry name" value="Lambda_DNA-bd_dom_sf"/>
</dbReference>
<evidence type="ECO:0000313" key="3">
    <source>
        <dbReference type="Proteomes" id="UP000320585"/>
    </source>
</evidence>
<feature type="domain" description="HTH cro/C1-type" evidence="1">
    <location>
        <begin position="6"/>
        <end position="60"/>
    </location>
</feature>
<sequence length="81" mass="9247">MLKITLEAARINIGYTQKEAAALFGIHYQTLARLEEDSSNAPFSFIQAIPSVYKITPDNIFFGRKNEFIRFMRSEETAKDA</sequence>
<dbReference type="Pfam" id="PF01381">
    <property type="entry name" value="HTH_3"/>
    <property type="match status" value="1"/>
</dbReference>
<evidence type="ECO:0000259" key="1">
    <source>
        <dbReference type="PROSITE" id="PS50943"/>
    </source>
</evidence>
<dbReference type="GeneID" id="92716115"/>
<protein>
    <recommendedName>
        <fullName evidence="1">HTH cro/C1-type domain-containing protein</fullName>
    </recommendedName>
</protein>
<dbReference type="RefSeq" id="WP_143332477.1">
    <property type="nucleotide sequence ID" value="NZ_AP019697.1"/>
</dbReference>
<gene>
    <name evidence="2" type="ORF">Dia5BBH33_09020</name>
</gene>
<name>A0A8E4BPM2_9FIRM</name>
<keyword evidence="3" id="KW-1185">Reference proteome</keyword>
<accession>A0A8E4BPM2</accession>
<dbReference type="OrthoDB" id="1798756at2"/>
<evidence type="ECO:0000313" key="2">
    <source>
        <dbReference type="EMBL" id="BBK24967.1"/>
    </source>
</evidence>
<dbReference type="SMART" id="SM00530">
    <property type="entry name" value="HTH_XRE"/>
    <property type="match status" value="1"/>
</dbReference>
<dbReference type="SUPFAM" id="SSF47413">
    <property type="entry name" value="lambda repressor-like DNA-binding domains"/>
    <property type="match status" value="1"/>
</dbReference>
<dbReference type="Proteomes" id="UP000320585">
    <property type="component" value="Chromosome"/>
</dbReference>
<dbReference type="CDD" id="cd00093">
    <property type="entry name" value="HTH_XRE"/>
    <property type="match status" value="1"/>
</dbReference>
<reference evidence="3" key="1">
    <citation type="submission" date="2019-05" db="EMBL/GenBank/DDBJ databases">
        <title>Complete genome sequencing of Dialister sp. strain 5BBH33.</title>
        <authorList>
            <person name="Sakamoto M."/>
            <person name="Murakami T."/>
            <person name="Mori H."/>
        </authorList>
    </citation>
    <scope>NUCLEOTIDE SEQUENCE [LARGE SCALE GENOMIC DNA]</scope>
    <source>
        <strain evidence="3">5BBH33</strain>
    </source>
</reference>
<dbReference type="AlphaFoldDB" id="A0A8E4BPM2"/>
<organism evidence="2 3">
    <name type="scientific">Dialister hominis</name>
    <dbReference type="NCBI Taxonomy" id="2582419"/>
    <lineage>
        <taxon>Bacteria</taxon>
        <taxon>Bacillati</taxon>
        <taxon>Bacillota</taxon>
        <taxon>Negativicutes</taxon>
        <taxon>Veillonellales</taxon>
        <taxon>Veillonellaceae</taxon>
        <taxon>Dialister</taxon>
    </lineage>
</organism>
<dbReference type="EMBL" id="AP019697">
    <property type="protein sequence ID" value="BBK24967.1"/>
    <property type="molecule type" value="Genomic_DNA"/>
</dbReference>
<proteinExistence type="predicted"/>
<dbReference type="GO" id="GO:0003677">
    <property type="term" value="F:DNA binding"/>
    <property type="evidence" value="ECO:0007669"/>
    <property type="project" value="InterPro"/>
</dbReference>
<dbReference type="InterPro" id="IPR001387">
    <property type="entry name" value="Cro/C1-type_HTH"/>
</dbReference>
<dbReference type="KEGG" id="dho:Dia5BBH33_09020"/>
<dbReference type="PROSITE" id="PS50943">
    <property type="entry name" value="HTH_CROC1"/>
    <property type="match status" value="1"/>
</dbReference>
<dbReference type="Gene3D" id="1.10.260.40">
    <property type="entry name" value="lambda repressor-like DNA-binding domains"/>
    <property type="match status" value="1"/>
</dbReference>